<keyword evidence="2" id="KW-1185">Reference proteome</keyword>
<sequence>MGRRVEFVDTSVLCNILDLPGKNQNRENVVRQLQEKKRDCDLILPVTAVIETGNHIAQLPDGRIRRDRAEKLQQLLELVITSQAPWVLHTVEWGSASFGNFSPEPAPGHRSPIT</sequence>
<dbReference type="Proteomes" id="UP000611554">
    <property type="component" value="Unassembled WGS sequence"/>
</dbReference>
<accession>A0ABQ2QUX6</accession>
<organism evidence="1 2">
    <name type="scientific">Streptosporangium pseudovulgare</name>
    <dbReference type="NCBI Taxonomy" id="35765"/>
    <lineage>
        <taxon>Bacteria</taxon>
        <taxon>Bacillati</taxon>
        <taxon>Actinomycetota</taxon>
        <taxon>Actinomycetes</taxon>
        <taxon>Streptosporangiales</taxon>
        <taxon>Streptosporangiaceae</taxon>
        <taxon>Streptosporangium</taxon>
    </lineage>
</organism>
<name>A0ABQ2QUX6_9ACTN</name>
<gene>
    <name evidence="1" type="ORF">GCM10010140_27080</name>
</gene>
<reference evidence="2" key="1">
    <citation type="journal article" date="2019" name="Int. J. Syst. Evol. Microbiol.">
        <title>The Global Catalogue of Microorganisms (GCM) 10K type strain sequencing project: providing services to taxonomists for standard genome sequencing and annotation.</title>
        <authorList>
            <consortium name="The Broad Institute Genomics Platform"/>
            <consortium name="The Broad Institute Genome Sequencing Center for Infectious Disease"/>
            <person name="Wu L."/>
            <person name="Ma J."/>
        </authorList>
    </citation>
    <scope>NUCLEOTIDE SEQUENCE [LARGE SCALE GENOMIC DNA]</scope>
    <source>
        <strain evidence="2">JCM 3115</strain>
    </source>
</reference>
<proteinExistence type="predicted"/>
<protein>
    <recommendedName>
        <fullName evidence="3">PIN domain-containing protein</fullName>
    </recommendedName>
</protein>
<comment type="caution">
    <text evidence="1">The sequence shown here is derived from an EMBL/GenBank/DDBJ whole genome shotgun (WGS) entry which is preliminary data.</text>
</comment>
<dbReference type="RefSeq" id="WP_229811226.1">
    <property type="nucleotide sequence ID" value="NZ_BMQJ01000005.1"/>
</dbReference>
<evidence type="ECO:0000313" key="1">
    <source>
        <dbReference type="EMBL" id="GGP95609.1"/>
    </source>
</evidence>
<evidence type="ECO:0000313" key="2">
    <source>
        <dbReference type="Proteomes" id="UP000611554"/>
    </source>
</evidence>
<evidence type="ECO:0008006" key="3">
    <source>
        <dbReference type="Google" id="ProtNLM"/>
    </source>
</evidence>
<dbReference type="EMBL" id="BMQJ01000005">
    <property type="protein sequence ID" value="GGP95609.1"/>
    <property type="molecule type" value="Genomic_DNA"/>
</dbReference>